<dbReference type="Proteomes" id="UP000326396">
    <property type="component" value="Linkage Group LG8"/>
</dbReference>
<evidence type="ECO:0000313" key="2">
    <source>
        <dbReference type="EMBL" id="KAD2805600.1"/>
    </source>
</evidence>
<dbReference type="AlphaFoldDB" id="A0A5N6LVP0"/>
<evidence type="ECO:0000313" key="3">
    <source>
        <dbReference type="Proteomes" id="UP000326396"/>
    </source>
</evidence>
<dbReference type="EMBL" id="SZYD01000018">
    <property type="protein sequence ID" value="KAD2805600.1"/>
    <property type="molecule type" value="Genomic_DNA"/>
</dbReference>
<feature type="compositionally biased region" description="Basic and acidic residues" evidence="1">
    <location>
        <begin position="14"/>
        <end position="28"/>
    </location>
</feature>
<sequence>MFNPNGLVSPTPDGSKDDCGAGDKDKPKGFKLPKYSITGEFEVINLLASGASFNNLETSEKKVKPDSGLVVVVVVPQPADNGGFSVSLRTEWSEFVYDGRVGFDVFRGRLFDEEDEDDE</sequence>
<keyword evidence="3" id="KW-1185">Reference proteome</keyword>
<accession>A0A5N6LVP0</accession>
<reference evidence="2 3" key="1">
    <citation type="submission" date="2019-05" db="EMBL/GenBank/DDBJ databases">
        <title>Mikania micrantha, genome provides insights into the molecular mechanism of rapid growth.</title>
        <authorList>
            <person name="Liu B."/>
        </authorList>
    </citation>
    <scope>NUCLEOTIDE SEQUENCE [LARGE SCALE GENOMIC DNA]</scope>
    <source>
        <strain evidence="2">NLD-2019</strain>
        <tissue evidence="2">Leaf</tissue>
    </source>
</reference>
<name>A0A5N6LVP0_9ASTR</name>
<proteinExistence type="predicted"/>
<evidence type="ECO:0000256" key="1">
    <source>
        <dbReference type="SAM" id="MobiDB-lite"/>
    </source>
</evidence>
<protein>
    <submittedName>
        <fullName evidence="2">Uncharacterized protein</fullName>
    </submittedName>
</protein>
<organism evidence="2 3">
    <name type="scientific">Mikania micrantha</name>
    <name type="common">bitter vine</name>
    <dbReference type="NCBI Taxonomy" id="192012"/>
    <lineage>
        <taxon>Eukaryota</taxon>
        <taxon>Viridiplantae</taxon>
        <taxon>Streptophyta</taxon>
        <taxon>Embryophyta</taxon>
        <taxon>Tracheophyta</taxon>
        <taxon>Spermatophyta</taxon>
        <taxon>Magnoliopsida</taxon>
        <taxon>eudicotyledons</taxon>
        <taxon>Gunneridae</taxon>
        <taxon>Pentapetalae</taxon>
        <taxon>asterids</taxon>
        <taxon>campanulids</taxon>
        <taxon>Asterales</taxon>
        <taxon>Asteraceae</taxon>
        <taxon>Asteroideae</taxon>
        <taxon>Heliantheae alliance</taxon>
        <taxon>Eupatorieae</taxon>
        <taxon>Mikania</taxon>
    </lineage>
</organism>
<comment type="caution">
    <text evidence="2">The sequence shown here is derived from an EMBL/GenBank/DDBJ whole genome shotgun (WGS) entry which is preliminary data.</text>
</comment>
<gene>
    <name evidence="2" type="ORF">E3N88_38977</name>
</gene>
<feature type="region of interest" description="Disordered" evidence="1">
    <location>
        <begin position="1"/>
        <end position="29"/>
    </location>
</feature>